<feature type="transmembrane region" description="Helical" evidence="7">
    <location>
        <begin position="64"/>
        <end position="82"/>
    </location>
</feature>
<dbReference type="RefSeq" id="WP_175227272.1">
    <property type="nucleotide sequence ID" value="NZ_CADIKH010000012.1"/>
</dbReference>
<dbReference type="PROSITE" id="PS00217">
    <property type="entry name" value="SUGAR_TRANSPORT_2"/>
    <property type="match status" value="1"/>
</dbReference>
<protein>
    <submittedName>
        <fullName evidence="9">Niacin/nicotinamide transporter NaiP</fullName>
    </submittedName>
</protein>
<dbReference type="PANTHER" id="PTHR23511:SF34">
    <property type="entry name" value="SYNAPTIC VESICLE GLYCOPROTEIN 2"/>
    <property type="match status" value="1"/>
</dbReference>
<feature type="transmembrane region" description="Helical" evidence="7">
    <location>
        <begin position="89"/>
        <end position="109"/>
    </location>
</feature>
<name>A0A6J5DWF0_9BURK</name>
<evidence type="ECO:0000256" key="2">
    <source>
        <dbReference type="ARBA" id="ARBA00010992"/>
    </source>
</evidence>
<evidence type="ECO:0000313" key="9">
    <source>
        <dbReference type="EMBL" id="CAB3757205.1"/>
    </source>
</evidence>
<comment type="subcellular location">
    <subcellularLocation>
        <location evidence="1">Membrane</location>
        <topology evidence="1">Multi-pass membrane protein</topology>
    </subcellularLocation>
</comment>
<evidence type="ECO:0000256" key="3">
    <source>
        <dbReference type="ARBA" id="ARBA00022448"/>
    </source>
</evidence>
<feature type="transmembrane region" description="Helical" evidence="7">
    <location>
        <begin position="333"/>
        <end position="351"/>
    </location>
</feature>
<feature type="transmembrane region" description="Helical" evidence="7">
    <location>
        <begin position="272"/>
        <end position="291"/>
    </location>
</feature>
<keyword evidence="5 7" id="KW-1133">Transmembrane helix</keyword>
<evidence type="ECO:0000313" key="10">
    <source>
        <dbReference type="Proteomes" id="UP000494363"/>
    </source>
</evidence>
<evidence type="ECO:0000256" key="6">
    <source>
        <dbReference type="ARBA" id="ARBA00023136"/>
    </source>
</evidence>
<evidence type="ECO:0000256" key="5">
    <source>
        <dbReference type="ARBA" id="ARBA00022989"/>
    </source>
</evidence>
<dbReference type="GO" id="GO:0016020">
    <property type="term" value="C:membrane"/>
    <property type="evidence" value="ECO:0007669"/>
    <property type="project" value="UniProtKB-SubCell"/>
</dbReference>
<dbReference type="PROSITE" id="PS50850">
    <property type="entry name" value="MFS"/>
    <property type="match status" value="1"/>
</dbReference>
<dbReference type="SUPFAM" id="SSF103473">
    <property type="entry name" value="MFS general substrate transporter"/>
    <property type="match status" value="1"/>
</dbReference>
<reference evidence="9 10" key="1">
    <citation type="submission" date="2020-04" db="EMBL/GenBank/DDBJ databases">
        <authorList>
            <person name="De Canck E."/>
        </authorList>
    </citation>
    <scope>NUCLEOTIDE SEQUENCE [LARGE SCALE GENOMIC DNA]</scope>
    <source>
        <strain evidence="9 10">LMG 29542</strain>
    </source>
</reference>
<feature type="transmembrane region" description="Helical" evidence="7">
    <location>
        <begin position="173"/>
        <end position="191"/>
    </location>
</feature>
<feature type="transmembrane region" description="Helical" evidence="7">
    <location>
        <begin position="357"/>
        <end position="379"/>
    </location>
</feature>
<feature type="transmembrane region" description="Helical" evidence="7">
    <location>
        <begin position="420"/>
        <end position="442"/>
    </location>
</feature>
<dbReference type="InterPro" id="IPR005828">
    <property type="entry name" value="MFS_sugar_transport-like"/>
</dbReference>
<dbReference type="PANTHER" id="PTHR23511">
    <property type="entry name" value="SYNAPTIC VESICLE GLYCOPROTEIN 2"/>
    <property type="match status" value="1"/>
</dbReference>
<dbReference type="Proteomes" id="UP000494363">
    <property type="component" value="Unassembled WGS sequence"/>
</dbReference>
<feature type="transmembrane region" description="Helical" evidence="7">
    <location>
        <begin position="115"/>
        <end position="136"/>
    </location>
</feature>
<feature type="domain" description="Major facilitator superfamily (MFS) profile" evidence="8">
    <location>
        <begin position="20"/>
        <end position="445"/>
    </location>
</feature>
<evidence type="ECO:0000256" key="1">
    <source>
        <dbReference type="ARBA" id="ARBA00004141"/>
    </source>
</evidence>
<dbReference type="AlphaFoldDB" id="A0A6J5DWF0"/>
<keyword evidence="6 7" id="KW-0472">Membrane</keyword>
<keyword evidence="10" id="KW-1185">Reference proteome</keyword>
<dbReference type="InterPro" id="IPR036259">
    <property type="entry name" value="MFS_trans_sf"/>
</dbReference>
<keyword evidence="3" id="KW-0813">Transport</keyword>
<dbReference type="CDD" id="cd17316">
    <property type="entry name" value="MFS_SV2_like"/>
    <property type="match status" value="1"/>
</dbReference>
<proteinExistence type="inferred from homology"/>
<sequence length="458" mass="49254">MSTISGRIERLPFGRFHKHLLLMGGLGYTFDAMDAAIVAFVLPVLRHDWALTSVQTGVLGSGNFIGYFFGALLAGTLGDLIGRRKVMMWALLLYSAATVVSAMTHSWPAFLASRIVAGVGTGAESAIIAPYLAEFVARRYRGLFTGSLAGFFSFGFVGAALLGYFIVPAFAQGWRIVLCITALPVVMLLWWRRALPESPRWLESRGHATEADRVMTKIETEFAARGIALPAPEPVSASATPLNARQSATGTLLANFRALWAGRRSRITAMTWLMWLSITFSYYAFFTWIPGLLVQRGMSITQSFGYSVGIYLAQIPGYFSASWLNERIGRQATIATYMVLGGACALGMAFATTGREIMLSGFCLSFFMNGTYAGVYAYTAEVFPTAVRTTGTGLASAVGRIGAIASPILVGYLFPKFGFGGVFGTTTVVLLLGAISVLVMGIPTRGRSLEDIAAHEAA</sequence>
<accession>A0A6J5DWF0</accession>
<feature type="transmembrane region" description="Helical" evidence="7">
    <location>
        <begin position="148"/>
        <end position="167"/>
    </location>
</feature>
<dbReference type="Gene3D" id="1.20.1250.20">
    <property type="entry name" value="MFS general substrate transporter like domains"/>
    <property type="match status" value="1"/>
</dbReference>
<dbReference type="InterPro" id="IPR020846">
    <property type="entry name" value="MFS_dom"/>
</dbReference>
<feature type="transmembrane region" description="Helical" evidence="7">
    <location>
        <begin position="20"/>
        <end position="44"/>
    </location>
</feature>
<dbReference type="InterPro" id="IPR005829">
    <property type="entry name" value="Sugar_transporter_CS"/>
</dbReference>
<dbReference type="Pfam" id="PF00083">
    <property type="entry name" value="Sugar_tr"/>
    <property type="match status" value="1"/>
</dbReference>
<dbReference type="GO" id="GO:0022857">
    <property type="term" value="F:transmembrane transporter activity"/>
    <property type="evidence" value="ECO:0007669"/>
    <property type="project" value="InterPro"/>
</dbReference>
<organism evidence="9 10">
    <name type="scientific">Paraburkholderia humisilvae</name>
    <dbReference type="NCBI Taxonomy" id="627669"/>
    <lineage>
        <taxon>Bacteria</taxon>
        <taxon>Pseudomonadati</taxon>
        <taxon>Pseudomonadota</taxon>
        <taxon>Betaproteobacteria</taxon>
        <taxon>Burkholderiales</taxon>
        <taxon>Burkholderiaceae</taxon>
        <taxon>Paraburkholderia</taxon>
    </lineage>
</organism>
<evidence type="ECO:0000256" key="4">
    <source>
        <dbReference type="ARBA" id="ARBA00022692"/>
    </source>
</evidence>
<evidence type="ECO:0000256" key="7">
    <source>
        <dbReference type="SAM" id="Phobius"/>
    </source>
</evidence>
<dbReference type="EMBL" id="CADIKH010000012">
    <property type="protein sequence ID" value="CAB3757205.1"/>
    <property type="molecule type" value="Genomic_DNA"/>
</dbReference>
<feature type="transmembrane region" description="Helical" evidence="7">
    <location>
        <begin position="391"/>
        <end position="414"/>
    </location>
</feature>
<gene>
    <name evidence="9" type="primary">naiP_1</name>
    <name evidence="9" type="ORF">LMG29542_03032</name>
</gene>
<evidence type="ECO:0000259" key="8">
    <source>
        <dbReference type="PROSITE" id="PS50850"/>
    </source>
</evidence>
<keyword evidence="4 7" id="KW-0812">Transmembrane</keyword>
<feature type="transmembrane region" description="Helical" evidence="7">
    <location>
        <begin position="303"/>
        <end position="321"/>
    </location>
</feature>
<comment type="similarity">
    <text evidence="2">Belongs to the major facilitator superfamily. Sugar transporter (TC 2.A.1.1) family.</text>
</comment>